<evidence type="ECO:0000313" key="4">
    <source>
        <dbReference type="Proteomes" id="UP000288216"/>
    </source>
</evidence>
<evidence type="ECO:0008006" key="5">
    <source>
        <dbReference type="Google" id="ProtNLM"/>
    </source>
</evidence>
<evidence type="ECO:0000313" key="3">
    <source>
        <dbReference type="EMBL" id="GCB61712.1"/>
    </source>
</evidence>
<dbReference type="GO" id="GO:0006281">
    <property type="term" value="P:DNA repair"/>
    <property type="evidence" value="ECO:0007669"/>
    <property type="project" value="InterPro"/>
</dbReference>
<dbReference type="OMA" id="WRQVTPD"/>
<evidence type="ECO:0000256" key="2">
    <source>
        <dbReference type="ARBA" id="ARBA00023242"/>
    </source>
</evidence>
<dbReference type="GO" id="GO:0003824">
    <property type="term" value="F:catalytic activity"/>
    <property type="evidence" value="ECO:0007669"/>
    <property type="project" value="InterPro"/>
</dbReference>
<comment type="subcellular location">
    <subcellularLocation>
        <location evidence="1">Nucleus</location>
    </subcellularLocation>
</comment>
<sequence>GKKAIPVLWDFLERYPSAEVARVADWKEVAELLRPLGLYQLRAKAIAKFSDEFLTKQWRYPIELHGIGKYGNDSYRIFCVKEWKEVQPQDHKLNKYWAWLWENQETLGLS</sequence>
<dbReference type="InterPro" id="IPR045138">
    <property type="entry name" value="MeCP2/MBD4"/>
</dbReference>
<reference evidence="3 4" key="1">
    <citation type="journal article" date="2018" name="Nat. Ecol. Evol.">
        <title>Shark genomes provide insights into elasmobranch evolution and the origin of vertebrates.</title>
        <authorList>
            <person name="Hara Y"/>
            <person name="Yamaguchi K"/>
            <person name="Onimaru K"/>
            <person name="Kadota M"/>
            <person name="Koyanagi M"/>
            <person name="Keeley SD"/>
            <person name="Tatsumi K"/>
            <person name="Tanaka K"/>
            <person name="Motone F"/>
            <person name="Kageyama Y"/>
            <person name="Nozu R"/>
            <person name="Adachi N"/>
            <person name="Nishimura O"/>
            <person name="Nakagawa R"/>
            <person name="Tanegashima C"/>
            <person name="Kiyatake I"/>
            <person name="Matsumoto R"/>
            <person name="Murakumo K"/>
            <person name="Nishida K"/>
            <person name="Terakita A"/>
            <person name="Kuratani S"/>
            <person name="Sato K"/>
            <person name="Hyodo S Kuraku.S."/>
        </authorList>
    </citation>
    <scope>NUCLEOTIDE SEQUENCE [LARGE SCALE GENOMIC DNA]</scope>
</reference>
<dbReference type="SUPFAM" id="SSF48150">
    <property type="entry name" value="DNA-glycosylase"/>
    <property type="match status" value="1"/>
</dbReference>
<feature type="non-terminal residue" evidence="3">
    <location>
        <position position="1"/>
    </location>
</feature>
<evidence type="ECO:0000256" key="1">
    <source>
        <dbReference type="ARBA" id="ARBA00004123"/>
    </source>
</evidence>
<accession>A0A401NLI0</accession>
<dbReference type="OrthoDB" id="10265068at2759"/>
<dbReference type="PANTHER" id="PTHR15074:SF7">
    <property type="entry name" value="METHYL-CPG-BINDING DOMAIN PROTEIN 4"/>
    <property type="match status" value="1"/>
</dbReference>
<dbReference type="EMBL" id="BFAA01006433">
    <property type="protein sequence ID" value="GCB61712.1"/>
    <property type="molecule type" value="Genomic_DNA"/>
</dbReference>
<dbReference type="GO" id="GO:0005634">
    <property type="term" value="C:nucleus"/>
    <property type="evidence" value="ECO:0007669"/>
    <property type="project" value="UniProtKB-SubCell"/>
</dbReference>
<dbReference type="PANTHER" id="PTHR15074">
    <property type="entry name" value="METHYL-CPG-BINDING PROTEIN"/>
    <property type="match status" value="1"/>
</dbReference>
<keyword evidence="4" id="KW-1185">Reference proteome</keyword>
<dbReference type="STRING" id="75743.A0A401NLI0"/>
<keyword evidence="2" id="KW-0539">Nucleus</keyword>
<dbReference type="InterPro" id="IPR011257">
    <property type="entry name" value="DNA_glycosylase"/>
</dbReference>
<dbReference type="GO" id="GO:0003677">
    <property type="term" value="F:DNA binding"/>
    <property type="evidence" value="ECO:0007669"/>
    <property type="project" value="InterPro"/>
</dbReference>
<gene>
    <name evidence="3" type="ORF">scyTo_0012962</name>
</gene>
<name>A0A401NLI0_SCYTO</name>
<dbReference type="FunFam" id="1.10.340.30:FF:000042">
    <property type="entry name" value="Methyl-CpG-binding domain protein 4"/>
    <property type="match status" value="1"/>
</dbReference>
<proteinExistence type="predicted"/>
<protein>
    <recommendedName>
        <fullName evidence="5">HhH-GPD domain-containing protein</fullName>
    </recommendedName>
</protein>
<dbReference type="Gene3D" id="1.10.340.30">
    <property type="entry name" value="Hypothetical protein, domain 2"/>
    <property type="match status" value="1"/>
</dbReference>
<dbReference type="AlphaFoldDB" id="A0A401NLI0"/>
<comment type="caution">
    <text evidence="3">The sequence shown here is derived from an EMBL/GenBank/DDBJ whole genome shotgun (WGS) entry which is preliminary data.</text>
</comment>
<organism evidence="3 4">
    <name type="scientific">Scyliorhinus torazame</name>
    <name type="common">Cloudy catshark</name>
    <name type="synonym">Catulus torazame</name>
    <dbReference type="NCBI Taxonomy" id="75743"/>
    <lineage>
        <taxon>Eukaryota</taxon>
        <taxon>Metazoa</taxon>
        <taxon>Chordata</taxon>
        <taxon>Craniata</taxon>
        <taxon>Vertebrata</taxon>
        <taxon>Chondrichthyes</taxon>
        <taxon>Elasmobranchii</taxon>
        <taxon>Galeomorphii</taxon>
        <taxon>Galeoidea</taxon>
        <taxon>Carcharhiniformes</taxon>
        <taxon>Scyliorhinidae</taxon>
        <taxon>Scyliorhinus</taxon>
    </lineage>
</organism>
<dbReference type="Proteomes" id="UP000288216">
    <property type="component" value="Unassembled WGS sequence"/>
</dbReference>